<dbReference type="Gene3D" id="2.30.29.30">
    <property type="entry name" value="Pleckstrin-homology domain (PH domain)/Phosphotyrosine-binding domain (PTB)"/>
    <property type="match status" value="1"/>
</dbReference>
<dbReference type="GO" id="GO:0030426">
    <property type="term" value="C:growth cone"/>
    <property type="evidence" value="ECO:0007669"/>
    <property type="project" value="UniProtKB-SubCell"/>
</dbReference>
<dbReference type="GO" id="GO:0015031">
    <property type="term" value="P:protein transport"/>
    <property type="evidence" value="ECO:0007669"/>
    <property type="project" value="UniProtKB-KW"/>
</dbReference>
<proteinExistence type="inferred from homology"/>
<dbReference type="CDD" id="cd01226">
    <property type="entry name" value="PH_RalBD_exo84"/>
    <property type="match status" value="1"/>
</dbReference>
<evidence type="ECO:0000313" key="11">
    <source>
        <dbReference type="EMBL" id="CAG9814119.1"/>
    </source>
</evidence>
<dbReference type="PANTHER" id="PTHR21426:SF12">
    <property type="entry name" value="EXOCYST COMPLEX COMPONENT 8"/>
    <property type="match status" value="1"/>
</dbReference>
<dbReference type="AlphaFoldDB" id="A0A9N9WXW1"/>
<evidence type="ECO:0000256" key="1">
    <source>
        <dbReference type="ARBA" id="ARBA00002660"/>
    </source>
</evidence>
<sequence length="598" mass="68789">MEFTKEPSFSLLSSKDFVPEKYVRDLSQNFVGGSELQTLHKKIQTLSEETSSNLKKNVYKNYVQFIDTAKEISHLESEMYQLSHLLSEQKSLLTALSTTSILEDLVPMNIDHENKVNEKDLEEDNKQKLAAILEKVEGCKELLEVPGRTFLYEGDLLEIDPTENTALKTVHVYLFTDGFMITNRNSNSRSLMKYIYEIMYDLSSLAVVNVRDLGNVKHAFKLLIFPDTRVFQCSSNGNKKDWLDQFDQAKKTRLTQEQQKRESIVDKSPSRSVSVDSPSYNPFDEYEDDIGLVHPEWFMEVPEELDVCIAQRHFEDALTLLQRAKEFIIQYVAANEQSDHVMIDIQRKVEQRQNQLTEVLMKELEVNPDKSLQGGLRAARRAVRLLNQLGRSKQSCDLYLKLCSSMLETQCRRVRKEGSTATYIRHLSSVVFTNLCHMSEEFLSAFPDSPSCASAYVVWASAELSLFSTHFIQQVFLPAITLSIITECVVLARIQCERLYNYGVDLCYQLDGALRSSLTKSFRETRDKLIDSIGLQADEDTWIPVNLHTKIALGRCLQEYAQMNLDLDSYVTGEELLYLKYFKSLCTYWIYKIKNSPS</sequence>
<comment type="similarity">
    <text evidence="4">Belongs to the EXO84 family.</text>
</comment>
<dbReference type="PROSITE" id="PS50003">
    <property type="entry name" value="PH_DOMAIN"/>
    <property type="match status" value="1"/>
</dbReference>
<comment type="function">
    <text evidence="1">Component of the exocyst complex involved in the docking of exocytic vesicles with fusion sites on the plasma membrane.</text>
</comment>
<dbReference type="InterPro" id="IPR042561">
    <property type="entry name" value="Exo84_C_1"/>
</dbReference>
<keyword evidence="12" id="KW-1185">Reference proteome</keyword>
<dbReference type="GO" id="GO:0000145">
    <property type="term" value="C:exocyst"/>
    <property type="evidence" value="ECO:0007669"/>
    <property type="project" value="InterPro"/>
</dbReference>
<accession>A0A9N9WXW1</accession>
<feature type="region of interest" description="Disordered" evidence="9">
    <location>
        <begin position="256"/>
        <end position="278"/>
    </location>
</feature>
<dbReference type="Pfam" id="PF16528">
    <property type="entry name" value="Exo84_C"/>
    <property type="match status" value="1"/>
</dbReference>
<evidence type="ECO:0000256" key="4">
    <source>
        <dbReference type="ARBA" id="ARBA00007210"/>
    </source>
</evidence>
<dbReference type="InterPro" id="IPR042560">
    <property type="entry name" value="Exo84_C_2"/>
</dbReference>
<organism evidence="11 12">
    <name type="scientific">Phaedon cochleariae</name>
    <name type="common">Mustard beetle</name>
    <dbReference type="NCBI Taxonomy" id="80249"/>
    <lineage>
        <taxon>Eukaryota</taxon>
        <taxon>Metazoa</taxon>
        <taxon>Ecdysozoa</taxon>
        <taxon>Arthropoda</taxon>
        <taxon>Hexapoda</taxon>
        <taxon>Insecta</taxon>
        <taxon>Pterygota</taxon>
        <taxon>Neoptera</taxon>
        <taxon>Endopterygota</taxon>
        <taxon>Coleoptera</taxon>
        <taxon>Polyphaga</taxon>
        <taxon>Cucujiformia</taxon>
        <taxon>Chrysomeloidea</taxon>
        <taxon>Chrysomelidae</taxon>
        <taxon>Chrysomelinae</taxon>
        <taxon>Chrysomelini</taxon>
        <taxon>Phaedon</taxon>
    </lineage>
</organism>
<reference evidence="11" key="2">
    <citation type="submission" date="2022-10" db="EMBL/GenBank/DDBJ databases">
        <authorList>
            <consortium name="ENA_rothamsted_submissions"/>
            <consortium name="culmorum"/>
            <person name="King R."/>
        </authorList>
    </citation>
    <scope>NUCLEOTIDE SEQUENCE</scope>
</reference>
<dbReference type="GO" id="GO:0006887">
    <property type="term" value="P:exocytosis"/>
    <property type="evidence" value="ECO:0007669"/>
    <property type="project" value="UniProtKB-KW"/>
</dbReference>
<dbReference type="InterPro" id="IPR032403">
    <property type="entry name" value="Exo84_C"/>
</dbReference>
<feature type="domain" description="PH" evidence="10">
    <location>
        <begin position="149"/>
        <end position="251"/>
    </location>
</feature>
<dbReference type="Gene3D" id="1.20.58.1220">
    <property type="entry name" value="Exo84p, C-terminal helical domain"/>
    <property type="match status" value="1"/>
</dbReference>
<evidence type="ECO:0000256" key="2">
    <source>
        <dbReference type="ARBA" id="ARBA00004556"/>
    </source>
</evidence>
<keyword evidence="8" id="KW-0653">Protein transport</keyword>
<dbReference type="Gene3D" id="1.20.58.1210">
    <property type="entry name" value="Exo84p, N-terminal helical domain"/>
    <property type="match status" value="1"/>
</dbReference>
<evidence type="ECO:0000256" key="6">
    <source>
        <dbReference type="ARBA" id="ARBA00022448"/>
    </source>
</evidence>
<evidence type="ECO:0000256" key="9">
    <source>
        <dbReference type="SAM" id="MobiDB-lite"/>
    </source>
</evidence>
<dbReference type="PANTHER" id="PTHR21426">
    <property type="entry name" value="EXOCYST COMPLEX COMPONENT 8"/>
    <property type="match status" value="1"/>
</dbReference>
<dbReference type="InterPro" id="IPR011993">
    <property type="entry name" value="PH-like_dom_sf"/>
</dbReference>
<dbReference type="InterPro" id="IPR016159">
    <property type="entry name" value="Cullin_repeat-like_dom_sf"/>
</dbReference>
<protein>
    <recommendedName>
        <fullName evidence="5">Exocyst complex component 8</fullName>
    </recommendedName>
</protein>
<dbReference type="SUPFAM" id="SSF50729">
    <property type="entry name" value="PH domain-like"/>
    <property type="match status" value="1"/>
</dbReference>
<dbReference type="Proteomes" id="UP001153737">
    <property type="component" value="Chromosome 10"/>
</dbReference>
<dbReference type="GO" id="GO:0006893">
    <property type="term" value="P:Golgi to plasma membrane transport"/>
    <property type="evidence" value="ECO:0007669"/>
    <property type="project" value="TreeGrafter"/>
</dbReference>
<evidence type="ECO:0000313" key="12">
    <source>
        <dbReference type="Proteomes" id="UP001153737"/>
    </source>
</evidence>
<dbReference type="InterPro" id="IPR001849">
    <property type="entry name" value="PH_domain"/>
</dbReference>
<dbReference type="GO" id="GO:0048471">
    <property type="term" value="C:perinuclear region of cytoplasm"/>
    <property type="evidence" value="ECO:0007669"/>
    <property type="project" value="UniProtKB-SubCell"/>
</dbReference>
<feature type="compositionally biased region" description="Basic and acidic residues" evidence="9">
    <location>
        <begin position="258"/>
        <end position="269"/>
    </location>
</feature>
<dbReference type="EMBL" id="OU896716">
    <property type="protein sequence ID" value="CAG9814119.1"/>
    <property type="molecule type" value="Genomic_DNA"/>
</dbReference>
<evidence type="ECO:0000259" key="10">
    <source>
        <dbReference type="PROSITE" id="PS50003"/>
    </source>
</evidence>
<dbReference type="SUPFAM" id="SSF74788">
    <property type="entry name" value="Cullin repeat-like"/>
    <property type="match status" value="1"/>
</dbReference>
<comment type="subcellular location">
    <subcellularLocation>
        <location evidence="3">Cell projection</location>
        <location evidence="3">Growth cone</location>
    </subcellularLocation>
    <subcellularLocation>
        <location evidence="2">Cytoplasm</location>
        <location evidence="2">Perinuclear region</location>
    </subcellularLocation>
</comment>
<evidence type="ECO:0000256" key="3">
    <source>
        <dbReference type="ARBA" id="ARBA00004624"/>
    </source>
</evidence>
<evidence type="ECO:0000256" key="8">
    <source>
        <dbReference type="ARBA" id="ARBA00022927"/>
    </source>
</evidence>
<keyword evidence="7" id="KW-0268">Exocytosis</keyword>
<keyword evidence="6" id="KW-0813">Transport</keyword>
<reference evidence="11" key="1">
    <citation type="submission" date="2022-01" db="EMBL/GenBank/DDBJ databases">
        <authorList>
            <person name="King R."/>
        </authorList>
    </citation>
    <scope>NUCLEOTIDE SEQUENCE</scope>
</reference>
<dbReference type="OrthoDB" id="642193at2759"/>
<evidence type="ECO:0000256" key="5">
    <source>
        <dbReference type="ARBA" id="ARBA00017509"/>
    </source>
</evidence>
<dbReference type="InterPro" id="IPR033961">
    <property type="entry name" value="Exo84"/>
</dbReference>
<dbReference type="Pfam" id="PF08700">
    <property type="entry name" value="VPS51_Exo84_N"/>
    <property type="match status" value="1"/>
</dbReference>
<gene>
    <name evidence="11" type="ORF">PHAECO_LOCUS1973</name>
</gene>
<name>A0A9N9WXW1_PHACE</name>
<evidence type="ECO:0000256" key="7">
    <source>
        <dbReference type="ARBA" id="ARBA00022483"/>
    </source>
</evidence>